<dbReference type="AlphaFoldDB" id="A0ABD3E1N4"/>
<protein>
    <recommendedName>
        <fullName evidence="3">Retrotransposon Copia-like N-terminal domain-containing protein</fullName>
    </recommendedName>
</protein>
<dbReference type="Proteomes" id="UP001632038">
    <property type="component" value="Unassembled WGS sequence"/>
</dbReference>
<reference evidence="2" key="1">
    <citation type="journal article" date="2024" name="IScience">
        <title>Strigolactones Initiate the Formation of Haustorium-like Structures in Castilleja.</title>
        <authorList>
            <person name="Buerger M."/>
            <person name="Peterson D."/>
            <person name="Chory J."/>
        </authorList>
    </citation>
    <scope>NUCLEOTIDE SEQUENCE [LARGE SCALE GENOMIC DNA]</scope>
</reference>
<keyword evidence="2" id="KW-1185">Reference proteome</keyword>
<gene>
    <name evidence="1" type="ORF">CASFOL_009163</name>
</gene>
<dbReference type="EMBL" id="JAVIJP010000010">
    <property type="protein sequence ID" value="KAL3646991.1"/>
    <property type="molecule type" value="Genomic_DNA"/>
</dbReference>
<evidence type="ECO:0000313" key="2">
    <source>
        <dbReference type="Proteomes" id="UP001632038"/>
    </source>
</evidence>
<sequence length="145" mass="16375">MNTKDEATSRAIVSGGNNTTVITTEALERLLKINHHSEQSSNPHLELKLNEHNFALWADLVKLAIEARGKENHLTGNPSPPNPNDSEYGRWKQSDLQVFTWIIQAMDPSLIGRFIHYPNTKALWDGLNTTYRSGENSLQIFHLSV</sequence>
<evidence type="ECO:0000313" key="1">
    <source>
        <dbReference type="EMBL" id="KAL3646991.1"/>
    </source>
</evidence>
<proteinExistence type="predicted"/>
<dbReference type="PANTHER" id="PTHR37610">
    <property type="entry name" value="CCHC-TYPE DOMAIN-CONTAINING PROTEIN"/>
    <property type="match status" value="1"/>
</dbReference>
<name>A0ABD3E1N4_9LAMI</name>
<evidence type="ECO:0008006" key="3">
    <source>
        <dbReference type="Google" id="ProtNLM"/>
    </source>
</evidence>
<comment type="caution">
    <text evidence="1">The sequence shown here is derived from an EMBL/GenBank/DDBJ whole genome shotgun (WGS) entry which is preliminary data.</text>
</comment>
<organism evidence="1 2">
    <name type="scientific">Castilleja foliolosa</name>
    <dbReference type="NCBI Taxonomy" id="1961234"/>
    <lineage>
        <taxon>Eukaryota</taxon>
        <taxon>Viridiplantae</taxon>
        <taxon>Streptophyta</taxon>
        <taxon>Embryophyta</taxon>
        <taxon>Tracheophyta</taxon>
        <taxon>Spermatophyta</taxon>
        <taxon>Magnoliopsida</taxon>
        <taxon>eudicotyledons</taxon>
        <taxon>Gunneridae</taxon>
        <taxon>Pentapetalae</taxon>
        <taxon>asterids</taxon>
        <taxon>lamiids</taxon>
        <taxon>Lamiales</taxon>
        <taxon>Orobanchaceae</taxon>
        <taxon>Pedicularideae</taxon>
        <taxon>Castillejinae</taxon>
        <taxon>Castilleja</taxon>
    </lineage>
</organism>
<accession>A0ABD3E1N4</accession>
<dbReference type="PANTHER" id="PTHR37610:SF38">
    <property type="entry name" value="RETROTRANSPOSON COPIA-LIKE N-TERMINAL DOMAIN-CONTAINING PROTEIN"/>
    <property type="match status" value="1"/>
</dbReference>